<evidence type="ECO:0000313" key="15">
    <source>
        <dbReference type="EMBL" id="ATQ70913.1"/>
    </source>
</evidence>
<dbReference type="InterPro" id="IPR012910">
    <property type="entry name" value="Plug_dom"/>
</dbReference>
<dbReference type="InterPro" id="IPR036942">
    <property type="entry name" value="Beta-barrel_TonB_sf"/>
</dbReference>
<dbReference type="EMBL" id="CP023740">
    <property type="protein sequence ID" value="ATQ70913.1"/>
    <property type="molecule type" value="Genomic_DNA"/>
</dbReference>
<dbReference type="AlphaFoldDB" id="A0A2D2D7G2"/>
<accession>A0A2D2D7G2</accession>
<evidence type="ECO:0000256" key="10">
    <source>
        <dbReference type="ARBA" id="ARBA00023170"/>
    </source>
</evidence>
<evidence type="ECO:0000256" key="3">
    <source>
        <dbReference type="ARBA" id="ARBA00022448"/>
    </source>
</evidence>
<keyword evidence="8 13" id="KW-0798">TonB box</keyword>
<dbReference type="Pfam" id="PF00593">
    <property type="entry name" value="TonB_dep_Rec_b-barrel"/>
    <property type="match status" value="1"/>
</dbReference>
<evidence type="ECO:0000256" key="4">
    <source>
        <dbReference type="ARBA" id="ARBA00022452"/>
    </source>
</evidence>
<comment type="subcellular location">
    <subcellularLocation>
        <location evidence="1 12">Cell outer membrane</location>
        <topology evidence="1 12">Multi-pass membrane protein</topology>
    </subcellularLocation>
</comment>
<comment type="similarity">
    <text evidence="2 12 13">Belongs to the TonB-dependent receptor family.</text>
</comment>
<evidence type="ECO:0000256" key="9">
    <source>
        <dbReference type="ARBA" id="ARBA00023136"/>
    </source>
</evidence>
<evidence type="ECO:0000259" key="14">
    <source>
        <dbReference type="SMART" id="SM00965"/>
    </source>
</evidence>
<keyword evidence="5" id="KW-0406">Ion transport</keyword>
<dbReference type="Gene3D" id="3.55.50.30">
    <property type="match status" value="1"/>
</dbReference>
<evidence type="ECO:0000256" key="8">
    <source>
        <dbReference type="ARBA" id="ARBA00023077"/>
    </source>
</evidence>
<evidence type="ECO:0000256" key="1">
    <source>
        <dbReference type="ARBA" id="ARBA00004571"/>
    </source>
</evidence>
<keyword evidence="5" id="KW-0410">Iron transport</keyword>
<dbReference type="PROSITE" id="PS52016">
    <property type="entry name" value="TONB_DEPENDENT_REC_3"/>
    <property type="match status" value="1"/>
</dbReference>
<evidence type="ECO:0000256" key="2">
    <source>
        <dbReference type="ARBA" id="ARBA00009810"/>
    </source>
</evidence>
<dbReference type="InterPro" id="IPR010105">
    <property type="entry name" value="TonB_sidphr_rcpt"/>
</dbReference>
<keyword evidence="16" id="KW-1185">Reference proteome</keyword>
<keyword evidence="6 12" id="KW-0812">Transmembrane</keyword>
<dbReference type="GO" id="GO:0015891">
    <property type="term" value="P:siderophore transport"/>
    <property type="evidence" value="ECO:0007669"/>
    <property type="project" value="InterPro"/>
</dbReference>
<keyword evidence="15" id="KW-0614">Plasmid</keyword>
<dbReference type="PANTHER" id="PTHR32552:SF82">
    <property type="entry name" value="FCUA PROTEIN"/>
    <property type="match status" value="1"/>
</dbReference>
<keyword evidence="9 12" id="KW-0472">Membrane</keyword>
<dbReference type="InterPro" id="IPR011662">
    <property type="entry name" value="Secretin/TonB_short_N"/>
</dbReference>
<evidence type="ECO:0000256" key="5">
    <source>
        <dbReference type="ARBA" id="ARBA00022496"/>
    </source>
</evidence>
<proteinExistence type="inferred from homology"/>
<evidence type="ECO:0000313" key="16">
    <source>
        <dbReference type="Proteomes" id="UP000230709"/>
    </source>
</evidence>
<dbReference type="PANTHER" id="PTHR32552">
    <property type="entry name" value="FERRICHROME IRON RECEPTOR-RELATED"/>
    <property type="match status" value="1"/>
</dbReference>
<name>A0A2D2D7G2_METT3</name>
<evidence type="ECO:0000256" key="6">
    <source>
        <dbReference type="ARBA" id="ARBA00022692"/>
    </source>
</evidence>
<evidence type="ECO:0000256" key="11">
    <source>
        <dbReference type="ARBA" id="ARBA00023237"/>
    </source>
</evidence>
<evidence type="ECO:0000256" key="13">
    <source>
        <dbReference type="RuleBase" id="RU003357"/>
    </source>
</evidence>
<dbReference type="InterPro" id="IPR000531">
    <property type="entry name" value="Beta-barrel_TonB"/>
</dbReference>
<sequence length="839" mass="89740">MRDEKVGLRRAAAQERRAERRQLLSILVATTTLATSAAVIARPARAQQASPTAATNEVTHFSIPVQPLAAAISAFIRRTGWQISYSSALARGKTSVPVNGDMTPAQALRRLVSDTAIQVLVNAPGSAALVSPMAAATNVADDGAVTLDTIDIGAEHASKIDHWNAPPAYSGGQVATGAKLGVLGNTSVMNTPFSVTGYTSKTIMDQQAITVADVVANDPSVRVYTTGLGSSAGQGDSLRIRGFSVGASSVFFDGLGGIAPLRLIPVETMERVEILKGPNALLNGFSGYAALGGMVNVVPKRATDAPIASVTASYFSNSLFGTHIDVGRRFGANNEWGVRVNGLFRGGNTAIDGQFAELGVGALALDYRGGDFRASIDVGHVNSTVDSPTGSAGFGVSPDVLTLPAPKASKQIYQNWEYAKSRSTYVIGKFEYDIDKNWMIYGAAGYRYSNEAYLSSDIYVTDKLGNASASAYYTPFNRESVSAQIGTRGEFSTGPIDHKVSLNVASIFDTMNYTGEYYGFYNFYTNIYNAPRIARPSTAGLSNNPPKYWEQTFPTVTLADTLSFFDDRVLFTAGVRYQQINQTVFASDGTISQPAYGDLAFTPAFGLVVKPLEKLSLYANYIQGLEQGPTAWGGSNRGQIFPPVRTEQIETGVKYDFGAIAATASFFEITQPSAVITTDAAGNSTFGVNGRQRNSGVEFNLFGEVVPGIRLLGGFSYTQGTLTKTADGTYDGKAAIGVPKWQSNFGIEWDPGFVEGATLSGRMLTTSSQYLDQANTQKISGWTRFDFGVQYKLQAFAYPVVLRARVENAFDKSYWAGVDGGWVTMGLPRTFKLSATVDF</sequence>
<dbReference type="GO" id="GO:0038023">
    <property type="term" value="F:signaling receptor activity"/>
    <property type="evidence" value="ECO:0007669"/>
    <property type="project" value="InterPro"/>
</dbReference>
<gene>
    <name evidence="15" type="ORF">CQW49_23410</name>
</gene>
<keyword evidence="3 12" id="KW-0813">Transport</keyword>
<evidence type="ECO:0000256" key="12">
    <source>
        <dbReference type="PROSITE-ProRule" id="PRU01360"/>
    </source>
</evidence>
<dbReference type="NCBIfam" id="TIGR01783">
    <property type="entry name" value="TonB-siderophor"/>
    <property type="match status" value="1"/>
</dbReference>
<dbReference type="CDD" id="cd01347">
    <property type="entry name" value="ligand_gated_channel"/>
    <property type="match status" value="1"/>
</dbReference>
<keyword evidence="7" id="KW-0408">Iron</keyword>
<dbReference type="GO" id="GO:0015344">
    <property type="term" value="F:siderophore uptake transmembrane transporter activity"/>
    <property type="evidence" value="ECO:0007669"/>
    <property type="project" value="TreeGrafter"/>
</dbReference>
<dbReference type="SMART" id="SM00965">
    <property type="entry name" value="STN"/>
    <property type="match status" value="1"/>
</dbReference>
<dbReference type="Pfam" id="PF07715">
    <property type="entry name" value="Plug"/>
    <property type="match status" value="1"/>
</dbReference>
<geneLocation type="plasmid" evidence="16">
    <name>pob3b3</name>
</geneLocation>
<protein>
    <submittedName>
        <fullName evidence="15">TonB-dependent siderophore receptor</fullName>
    </submittedName>
</protein>
<keyword evidence="11 12" id="KW-0998">Cell outer membrane</keyword>
<dbReference type="InterPro" id="IPR039426">
    <property type="entry name" value="TonB-dep_rcpt-like"/>
</dbReference>
<dbReference type="SUPFAM" id="SSF56935">
    <property type="entry name" value="Porins"/>
    <property type="match status" value="1"/>
</dbReference>
<organism evidence="15 16">
    <name type="scientific">Methylosinus trichosporium (strain ATCC 35070 / NCIMB 11131 / UNIQEM 75 / OB3b)</name>
    <dbReference type="NCBI Taxonomy" id="595536"/>
    <lineage>
        <taxon>Bacteria</taxon>
        <taxon>Pseudomonadati</taxon>
        <taxon>Pseudomonadota</taxon>
        <taxon>Alphaproteobacteria</taxon>
        <taxon>Hyphomicrobiales</taxon>
        <taxon>Methylocystaceae</taxon>
        <taxon>Methylosinus</taxon>
    </lineage>
</organism>
<dbReference type="KEGG" id="mtw:CQW49_23410"/>
<evidence type="ECO:0000256" key="7">
    <source>
        <dbReference type="ARBA" id="ARBA00023004"/>
    </source>
</evidence>
<keyword evidence="10 15" id="KW-0675">Receptor</keyword>
<dbReference type="Gene3D" id="2.40.170.20">
    <property type="entry name" value="TonB-dependent receptor, beta-barrel domain"/>
    <property type="match status" value="1"/>
</dbReference>
<dbReference type="STRING" id="595536.GCA_000178815_00017"/>
<dbReference type="GO" id="GO:0009279">
    <property type="term" value="C:cell outer membrane"/>
    <property type="evidence" value="ECO:0007669"/>
    <property type="project" value="UniProtKB-SubCell"/>
</dbReference>
<reference evidence="16" key="1">
    <citation type="submission" date="2017-10" db="EMBL/GenBank/DDBJ databases">
        <title>Completed PacBio SMRT sequence of Methylosinus trichosporium OB3b reveals presence of a third large plasmid.</title>
        <authorList>
            <person name="Charles T.C."/>
            <person name="Lynch M.D.J."/>
            <person name="Heil J.R."/>
            <person name="Cheng J."/>
        </authorList>
    </citation>
    <scope>NUCLEOTIDE SEQUENCE [LARGE SCALE GENOMIC DNA]</scope>
    <source>
        <strain evidence="16">OB3b</strain>
        <plasmid evidence="16">pob3b3</plasmid>
    </source>
</reference>
<dbReference type="Proteomes" id="UP000230709">
    <property type="component" value="Plasmid pOB3b3"/>
</dbReference>
<feature type="domain" description="Secretin/TonB short N-terminal" evidence="14">
    <location>
        <begin position="81"/>
        <end position="132"/>
    </location>
</feature>
<keyword evidence="4 12" id="KW-1134">Transmembrane beta strand</keyword>
<dbReference type="InterPro" id="IPR037066">
    <property type="entry name" value="Plug_dom_sf"/>
</dbReference>
<dbReference type="Gene3D" id="2.170.130.10">
    <property type="entry name" value="TonB-dependent receptor, plug domain"/>
    <property type="match status" value="1"/>
</dbReference>